<reference evidence="2 3" key="1">
    <citation type="submission" date="2017-04" db="EMBL/GenBank/DDBJ databases">
        <title>A new member of the family Flavobacteriaceae isolated from ascidians.</title>
        <authorList>
            <person name="Chen L."/>
        </authorList>
    </citation>
    <scope>NUCLEOTIDE SEQUENCE [LARGE SCALE GENOMIC DNA]</scope>
    <source>
        <strain evidence="2 3">HQA918</strain>
    </source>
</reference>
<sequence length="148" mass="16211">MFFLNPTPSTKLFLFILGLIPLFSNAQYLSEKDIDRLDELGVYSTIPLEDLPSYENQFRSILESDKKMRRNKTSAILVGALGVVSSLSGILIMSSDSGNGISNTLMGGGINGIGVIEMGVSLVLFNTSKKRKQERNALLERLKVDLAP</sequence>
<accession>A0A2A4G923</accession>
<keyword evidence="1" id="KW-0812">Transmembrane</keyword>
<protein>
    <submittedName>
        <fullName evidence="2">Uncharacterized protein</fullName>
    </submittedName>
</protein>
<feature type="transmembrane region" description="Helical" evidence="1">
    <location>
        <begin position="105"/>
        <end position="125"/>
    </location>
</feature>
<comment type="caution">
    <text evidence="2">The sequence shown here is derived from an EMBL/GenBank/DDBJ whole genome shotgun (WGS) entry which is preliminary data.</text>
</comment>
<evidence type="ECO:0000313" key="2">
    <source>
        <dbReference type="EMBL" id="PCE64911.1"/>
    </source>
</evidence>
<keyword evidence="1" id="KW-0472">Membrane</keyword>
<feature type="transmembrane region" description="Helical" evidence="1">
    <location>
        <begin position="75"/>
        <end position="93"/>
    </location>
</feature>
<dbReference type="EMBL" id="NBWU01000002">
    <property type="protein sequence ID" value="PCE64911.1"/>
    <property type="molecule type" value="Genomic_DNA"/>
</dbReference>
<organism evidence="2 3">
    <name type="scientific">Sediminicola luteus</name>
    <dbReference type="NCBI Taxonomy" id="319238"/>
    <lineage>
        <taxon>Bacteria</taxon>
        <taxon>Pseudomonadati</taxon>
        <taxon>Bacteroidota</taxon>
        <taxon>Flavobacteriia</taxon>
        <taxon>Flavobacteriales</taxon>
        <taxon>Flavobacteriaceae</taxon>
        <taxon>Sediminicola</taxon>
    </lineage>
</organism>
<evidence type="ECO:0000256" key="1">
    <source>
        <dbReference type="SAM" id="Phobius"/>
    </source>
</evidence>
<proteinExistence type="predicted"/>
<gene>
    <name evidence="2" type="ORF">B7P33_07040</name>
</gene>
<dbReference type="Proteomes" id="UP000219559">
    <property type="component" value="Unassembled WGS sequence"/>
</dbReference>
<dbReference type="AlphaFoldDB" id="A0A2A4G923"/>
<keyword evidence="1" id="KW-1133">Transmembrane helix</keyword>
<evidence type="ECO:0000313" key="3">
    <source>
        <dbReference type="Proteomes" id="UP000219559"/>
    </source>
</evidence>
<keyword evidence="3" id="KW-1185">Reference proteome</keyword>
<name>A0A2A4G923_9FLAO</name>
<dbReference type="RefSeq" id="WP_097440191.1">
    <property type="nucleotide sequence ID" value="NZ_KZ300476.1"/>
</dbReference>
<feature type="transmembrane region" description="Helical" evidence="1">
    <location>
        <begin position="12"/>
        <end position="29"/>
    </location>
</feature>